<evidence type="ECO:0000256" key="1">
    <source>
        <dbReference type="ARBA" id="ARBA00001936"/>
    </source>
</evidence>
<feature type="domain" description="Protein kinase" evidence="15">
    <location>
        <begin position="47"/>
        <end position="301"/>
    </location>
</feature>
<dbReference type="GO" id="GO:0004674">
    <property type="term" value="F:protein serine/threonine kinase activity"/>
    <property type="evidence" value="ECO:0007669"/>
    <property type="project" value="UniProtKB-KW"/>
</dbReference>
<gene>
    <name evidence="17" type="ORF">COCNU_16G005870</name>
</gene>
<keyword evidence="7 17" id="KW-0418">Kinase</keyword>
<organism evidence="17 18">
    <name type="scientific">Cocos nucifera</name>
    <name type="common">Coconut palm</name>
    <dbReference type="NCBI Taxonomy" id="13894"/>
    <lineage>
        <taxon>Eukaryota</taxon>
        <taxon>Viridiplantae</taxon>
        <taxon>Streptophyta</taxon>
        <taxon>Embryophyta</taxon>
        <taxon>Tracheophyta</taxon>
        <taxon>Spermatophyta</taxon>
        <taxon>Magnoliopsida</taxon>
        <taxon>Liliopsida</taxon>
        <taxon>Arecaceae</taxon>
        <taxon>Arecoideae</taxon>
        <taxon>Cocoseae</taxon>
        <taxon>Attaleinae</taxon>
        <taxon>Cocos</taxon>
    </lineage>
</organism>
<evidence type="ECO:0000256" key="4">
    <source>
        <dbReference type="ARBA" id="ARBA00022527"/>
    </source>
</evidence>
<keyword evidence="6 13" id="KW-0547">Nucleotide-binding</keyword>
<dbReference type="Gene3D" id="1.10.510.10">
    <property type="entry name" value="Transferase(Phosphotransferase) domain 1"/>
    <property type="match status" value="1"/>
</dbReference>
<dbReference type="PROSITE" id="PS50011">
    <property type="entry name" value="PROTEIN_KINASE_DOM"/>
    <property type="match status" value="1"/>
</dbReference>
<comment type="similarity">
    <text evidence="2">Belongs to the protein kinase superfamily. CAMK Ser/Thr protein kinase family. SNF1 subfamily.</text>
</comment>
<dbReference type="Gene3D" id="3.30.310.80">
    <property type="entry name" value="Kinase associated domain 1, KA1"/>
    <property type="match status" value="1"/>
</dbReference>
<evidence type="ECO:0000313" key="18">
    <source>
        <dbReference type="Proteomes" id="UP000797356"/>
    </source>
</evidence>
<dbReference type="Pfam" id="PF03822">
    <property type="entry name" value="NAF"/>
    <property type="match status" value="1"/>
</dbReference>
<keyword evidence="9" id="KW-0464">Manganese</keyword>
<keyword evidence="18" id="KW-1185">Reference proteome</keyword>
<dbReference type="InterPro" id="IPR018451">
    <property type="entry name" value="NAF/FISL_domain"/>
</dbReference>
<feature type="domain" description="NAF" evidence="16">
    <location>
        <begin position="334"/>
        <end position="358"/>
    </location>
</feature>
<evidence type="ECO:0000259" key="15">
    <source>
        <dbReference type="PROSITE" id="PS50011"/>
    </source>
</evidence>
<dbReference type="InterPro" id="IPR000719">
    <property type="entry name" value="Prot_kinase_dom"/>
</dbReference>
<evidence type="ECO:0000256" key="12">
    <source>
        <dbReference type="ARBA" id="ARBA00058225"/>
    </source>
</evidence>
<feature type="binding site" evidence="13">
    <location>
        <position position="85"/>
    </location>
    <ligand>
        <name>ATP</name>
        <dbReference type="ChEBI" id="CHEBI:30616"/>
    </ligand>
</feature>
<dbReference type="EC" id="2.7.11.1" evidence="3"/>
<accession>A0A8K0NDY0</accession>
<dbReference type="CDD" id="cd12195">
    <property type="entry name" value="CIPK_C"/>
    <property type="match status" value="1"/>
</dbReference>
<dbReference type="AlphaFoldDB" id="A0A8K0NDY0"/>
<reference evidence="17" key="2">
    <citation type="submission" date="2019-07" db="EMBL/GenBank/DDBJ databases">
        <authorList>
            <person name="Yang Y."/>
            <person name="Bocs S."/>
            <person name="Baudouin L."/>
        </authorList>
    </citation>
    <scope>NUCLEOTIDE SEQUENCE</scope>
    <source>
        <tissue evidence="17">Spear leaf of Hainan Tall coconut</tissue>
    </source>
</reference>
<dbReference type="Proteomes" id="UP000797356">
    <property type="component" value="Chromosome 16"/>
</dbReference>
<dbReference type="GO" id="GO:0005524">
    <property type="term" value="F:ATP binding"/>
    <property type="evidence" value="ECO:0007669"/>
    <property type="project" value="UniProtKB-UniRule"/>
</dbReference>
<evidence type="ECO:0000256" key="8">
    <source>
        <dbReference type="ARBA" id="ARBA00022840"/>
    </source>
</evidence>
<proteinExistence type="inferred from homology"/>
<evidence type="ECO:0000256" key="10">
    <source>
        <dbReference type="ARBA" id="ARBA00047899"/>
    </source>
</evidence>
<dbReference type="InterPro" id="IPR011009">
    <property type="entry name" value="Kinase-like_dom_sf"/>
</dbReference>
<dbReference type="InterPro" id="IPR017441">
    <property type="entry name" value="Protein_kinase_ATP_BS"/>
</dbReference>
<dbReference type="GO" id="GO:0007165">
    <property type="term" value="P:signal transduction"/>
    <property type="evidence" value="ECO:0007669"/>
    <property type="project" value="InterPro"/>
</dbReference>
<dbReference type="PANTHER" id="PTHR43895:SF151">
    <property type="entry name" value="CBL-INTERACTING SERINE_THREONINE-PROTEIN KINASE 11"/>
    <property type="match status" value="1"/>
</dbReference>
<keyword evidence="8 13" id="KW-0067">ATP-binding</keyword>
<dbReference type="OrthoDB" id="541276at2759"/>
<dbReference type="PROSITE" id="PS00107">
    <property type="entry name" value="PROTEIN_KINASE_ATP"/>
    <property type="match status" value="1"/>
</dbReference>
<comment type="function">
    <text evidence="12">CIPK serine-threonine protein kinases interact with CBL proteins. Binding of a CBL protein to the regulatory NAF domain of CIPK protein lead to the activation of the kinase in a calcium-dependent manner.</text>
</comment>
<protein>
    <recommendedName>
        <fullName evidence="3">non-specific serine/threonine protein kinase</fullName>
        <ecNumber evidence="3">2.7.11.1</ecNumber>
    </recommendedName>
</protein>
<dbReference type="PROSITE" id="PS50816">
    <property type="entry name" value="NAF"/>
    <property type="match status" value="1"/>
</dbReference>
<evidence type="ECO:0000256" key="14">
    <source>
        <dbReference type="RuleBase" id="RU000304"/>
    </source>
</evidence>
<dbReference type="EMBL" id="CM017887">
    <property type="protein sequence ID" value="KAG1371493.1"/>
    <property type="molecule type" value="Genomic_DNA"/>
</dbReference>
<reference evidence="17" key="1">
    <citation type="journal article" date="2017" name="Gigascience">
        <title>The genome draft of coconut (Cocos nucifera).</title>
        <authorList>
            <person name="Xiao Y."/>
            <person name="Xu P."/>
            <person name="Fan H."/>
            <person name="Baudouin L."/>
            <person name="Xia W."/>
            <person name="Bocs S."/>
            <person name="Xu J."/>
            <person name="Li Q."/>
            <person name="Guo A."/>
            <person name="Zhou L."/>
            <person name="Li J."/>
            <person name="Wu Y."/>
            <person name="Ma Z."/>
            <person name="Armero A."/>
            <person name="Issali A.E."/>
            <person name="Liu N."/>
            <person name="Peng M."/>
            <person name="Yang Y."/>
        </authorList>
    </citation>
    <scope>NUCLEOTIDE SEQUENCE</scope>
    <source>
        <tissue evidence="17">Spear leaf of Hainan Tall coconut</tissue>
    </source>
</reference>
<keyword evidence="5" id="KW-0808">Transferase</keyword>
<evidence type="ECO:0000256" key="11">
    <source>
        <dbReference type="ARBA" id="ARBA00048679"/>
    </source>
</evidence>
<dbReference type="Pfam" id="PF00069">
    <property type="entry name" value="Pkinase"/>
    <property type="match status" value="1"/>
</dbReference>
<dbReference type="PROSITE" id="PS00108">
    <property type="entry name" value="PROTEIN_KINASE_ST"/>
    <property type="match status" value="1"/>
</dbReference>
<dbReference type="PANTHER" id="PTHR43895">
    <property type="entry name" value="CALCIUM/CALMODULIN-DEPENDENT PROTEIN KINASE KINASE-RELATED"/>
    <property type="match status" value="1"/>
</dbReference>
<evidence type="ECO:0000256" key="5">
    <source>
        <dbReference type="ARBA" id="ARBA00022679"/>
    </source>
</evidence>
<evidence type="ECO:0000256" key="2">
    <source>
        <dbReference type="ARBA" id="ARBA00006234"/>
    </source>
</evidence>
<name>A0A8K0NDY0_COCNU</name>
<comment type="caution">
    <text evidence="17">The sequence shown here is derived from an EMBL/GenBank/DDBJ whole genome shotgun (WGS) entry which is preliminary data.</text>
</comment>
<comment type="catalytic activity">
    <reaction evidence="11">
        <text>L-seryl-[protein] + ATP = O-phospho-L-seryl-[protein] + ADP + H(+)</text>
        <dbReference type="Rhea" id="RHEA:17989"/>
        <dbReference type="Rhea" id="RHEA-COMP:9863"/>
        <dbReference type="Rhea" id="RHEA-COMP:11604"/>
        <dbReference type="ChEBI" id="CHEBI:15378"/>
        <dbReference type="ChEBI" id="CHEBI:29999"/>
        <dbReference type="ChEBI" id="CHEBI:30616"/>
        <dbReference type="ChEBI" id="CHEBI:83421"/>
        <dbReference type="ChEBI" id="CHEBI:456216"/>
        <dbReference type="EC" id="2.7.11.1"/>
    </reaction>
</comment>
<dbReference type="InterPro" id="IPR008271">
    <property type="entry name" value="Ser/Thr_kinase_AS"/>
</dbReference>
<evidence type="ECO:0000256" key="3">
    <source>
        <dbReference type="ARBA" id="ARBA00012513"/>
    </source>
</evidence>
<dbReference type="SMART" id="SM00220">
    <property type="entry name" value="S_TKc"/>
    <property type="match status" value="1"/>
</dbReference>
<evidence type="ECO:0000259" key="16">
    <source>
        <dbReference type="PROSITE" id="PS50816"/>
    </source>
</evidence>
<comment type="catalytic activity">
    <reaction evidence="10">
        <text>L-threonyl-[protein] + ATP = O-phospho-L-threonyl-[protein] + ADP + H(+)</text>
        <dbReference type="Rhea" id="RHEA:46608"/>
        <dbReference type="Rhea" id="RHEA-COMP:11060"/>
        <dbReference type="Rhea" id="RHEA-COMP:11605"/>
        <dbReference type="ChEBI" id="CHEBI:15378"/>
        <dbReference type="ChEBI" id="CHEBI:30013"/>
        <dbReference type="ChEBI" id="CHEBI:30616"/>
        <dbReference type="ChEBI" id="CHEBI:61977"/>
        <dbReference type="ChEBI" id="CHEBI:456216"/>
        <dbReference type="EC" id="2.7.11.1"/>
    </reaction>
</comment>
<dbReference type="FunFam" id="1.10.510.10:FF:000303">
    <property type="entry name" value="Non-specific serine/threonine protein kinase"/>
    <property type="match status" value="1"/>
</dbReference>
<evidence type="ECO:0000313" key="17">
    <source>
        <dbReference type="EMBL" id="KAG1371493.1"/>
    </source>
</evidence>
<dbReference type="InterPro" id="IPR004041">
    <property type="entry name" value="NAF_dom"/>
</dbReference>
<evidence type="ECO:0000256" key="7">
    <source>
        <dbReference type="ARBA" id="ARBA00022777"/>
    </source>
</evidence>
<comment type="cofactor">
    <cofactor evidence="1">
        <name>Mn(2+)</name>
        <dbReference type="ChEBI" id="CHEBI:29035"/>
    </cofactor>
</comment>
<dbReference type="SUPFAM" id="SSF56112">
    <property type="entry name" value="Protein kinase-like (PK-like)"/>
    <property type="match status" value="1"/>
</dbReference>
<evidence type="ECO:0000256" key="6">
    <source>
        <dbReference type="ARBA" id="ARBA00022741"/>
    </source>
</evidence>
<keyword evidence="4 14" id="KW-0723">Serine/threonine-protein kinase</keyword>
<sequence>MTRSLHSLYATSLRKREEIFTNTRATMQDSTGGEQPRPAAKVLFGRYELVCLLGFGSSGRVYLARDLRSGESVALKAIPKGRVAKGGRAHNVVREIAIMRHLRHPHVLRLLEVLASRSKIYFVLELARGGELYARVARGRLPEDLSRRYFRQLISAIRYCHSRGVYHRDLKPENLLLDDAGDLKVSDFGLSAFPDQIRGDGLLHTLCGTPAYVAPEMLAKKGYDGAKVDVWSCGVILYVLNAGYLPFNDSNLMAMYRKIYRGEYRCPDWTSPEHRHLIGRILDPNPETRITIDGILRDPWFKKGLSEEEWAAVAKSHAAETADAEDGRFWKSEEPDRALHAFDLISFSSGLDLSGLFGPASDRRRFVSAEPAEAILARAEDIGAKEGFVVRRKGEKGFGGVVVEGQTGDLVARVVVRRLAKGLVVVEVESGGDAERCFLQGKLWPALRGAVKGSANSDSAVDRPDPIL</sequence>
<evidence type="ECO:0000256" key="13">
    <source>
        <dbReference type="PROSITE-ProRule" id="PRU10141"/>
    </source>
</evidence>
<dbReference type="FunFam" id="3.30.200.20:FF:000042">
    <property type="entry name" value="Aurora kinase A"/>
    <property type="match status" value="1"/>
</dbReference>
<evidence type="ECO:0000256" key="9">
    <source>
        <dbReference type="ARBA" id="ARBA00023211"/>
    </source>
</evidence>